<dbReference type="InterPro" id="IPR012902">
    <property type="entry name" value="N_methyl_site"/>
</dbReference>
<protein>
    <submittedName>
        <fullName evidence="2">Type IV fimbrial biogenesis protein PilV</fullName>
    </submittedName>
</protein>
<keyword evidence="1" id="KW-0472">Membrane</keyword>
<proteinExistence type="predicted"/>
<keyword evidence="1" id="KW-0812">Transmembrane</keyword>
<comment type="caution">
    <text evidence="2">The sequence shown here is derived from an EMBL/GenBank/DDBJ whole genome shotgun (WGS) entry which is preliminary data.</text>
</comment>
<keyword evidence="1" id="KW-1133">Transmembrane helix</keyword>
<accession>A0A916J1S9</accession>
<dbReference type="AlphaFoldDB" id="A0A916J1S9"/>
<feature type="transmembrane region" description="Helical" evidence="1">
    <location>
        <begin position="12"/>
        <end position="35"/>
    </location>
</feature>
<evidence type="ECO:0000313" key="3">
    <source>
        <dbReference type="Proteomes" id="UP000742786"/>
    </source>
</evidence>
<gene>
    <name evidence="2" type="ORF">GTOL_10447</name>
</gene>
<dbReference type="NCBIfam" id="TIGR02523">
    <property type="entry name" value="type_IV_pilV"/>
    <property type="match status" value="1"/>
</dbReference>
<reference evidence="2" key="1">
    <citation type="submission" date="2021-04" db="EMBL/GenBank/DDBJ databases">
        <authorList>
            <person name="Hornung B."/>
        </authorList>
    </citation>
    <scope>NUCLEOTIDE SEQUENCE</scope>
    <source>
        <strain evidence="2">G5G6</strain>
    </source>
</reference>
<keyword evidence="3" id="KW-1185">Reference proteome</keyword>
<name>A0A916J1S9_9PROT</name>
<evidence type="ECO:0000256" key="1">
    <source>
        <dbReference type="SAM" id="Phobius"/>
    </source>
</evidence>
<dbReference type="RefSeq" id="WP_220634627.1">
    <property type="nucleotide sequence ID" value="NZ_CAJQUM010000001.1"/>
</dbReference>
<evidence type="ECO:0000313" key="2">
    <source>
        <dbReference type="EMBL" id="CAG4882565.1"/>
    </source>
</evidence>
<organism evidence="2 3">
    <name type="scientific">Georgfuchsia toluolica</name>
    <dbReference type="NCBI Taxonomy" id="424218"/>
    <lineage>
        <taxon>Bacteria</taxon>
        <taxon>Pseudomonadati</taxon>
        <taxon>Pseudomonadota</taxon>
        <taxon>Betaproteobacteria</taxon>
        <taxon>Nitrosomonadales</taxon>
        <taxon>Sterolibacteriaceae</taxon>
        <taxon>Georgfuchsia</taxon>
    </lineage>
</organism>
<sequence>MKIEICHQQGVSMIEMLVTMVILMIGLLGVAGLMAQSQRAEMESYQRVQANVIVRDMVSRMNANRKVASCYVTTGMTPAYLGTGAGTVAASACTTVGTAQERAMAVQDMNAWSNLLAGAGESAGGTNTGAMIGGRGCVSFDAATNTYMVSVAWQGVGLTTTPPASLPCAANLYSNEAQRRVVSLTIEMATLL</sequence>
<dbReference type="Proteomes" id="UP000742786">
    <property type="component" value="Unassembled WGS sequence"/>
</dbReference>
<dbReference type="EMBL" id="CAJQUM010000001">
    <property type="protein sequence ID" value="CAG4882565.1"/>
    <property type="molecule type" value="Genomic_DNA"/>
</dbReference>
<dbReference type="Pfam" id="PF07963">
    <property type="entry name" value="N_methyl"/>
    <property type="match status" value="1"/>
</dbReference>
<dbReference type="InterPro" id="IPR013362">
    <property type="entry name" value="Pilus_4_PilV"/>
</dbReference>